<dbReference type="EMBL" id="JAZHXI010000018">
    <property type="protein sequence ID" value="KAL2061882.1"/>
    <property type="molecule type" value="Genomic_DNA"/>
</dbReference>
<evidence type="ECO:0000313" key="2">
    <source>
        <dbReference type="EMBL" id="KAL2061882.1"/>
    </source>
</evidence>
<proteinExistence type="predicted"/>
<feature type="region of interest" description="Disordered" evidence="1">
    <location>
        <begin position="46"/>
        <end position="95"/>
    </location>
</feature>
<organism evidence="2 3">
    <name type="scientific">Oculimacula yallundae</name>
    <dbReference type="NCBI Taxonomy" id="86028"/>
    <lineage>
        <taxon>Eukaryota</taxon>
        <taxon>Fungi</taxon>
        <taxon>Dikarya</taxon>
        <taxon>Ascomycota</taxon>
        <taxon>Pezizomycotina</taxon>
        <taxon>Leotiomycetes</taxon>
        <taxon>Helotiales</taxon>
        <taxon>Ploettnerulaceae</taxon>
        <taxon>Oculimacula</taxon>
    </lineage>
</organism>
<keyword evidence="3" id="KW-1185">Reference proteome</keyword>
<evidence type="ECO:0000256" key="1">
    <source>
        <dbReference type="SAM" id="MobiDB-lite"/>
    </source>
</evidence>
<evidence type="ECO:0000313" key="3">
    <source>
        <dbReference type="Proteomes" id="UP001595075"/>
    </source>
</evidence>
<comment type="caution">
    <text evidence="2">The sequence shown here is derived from an EMBL/GenBank/DDBJ whole genome shotgun (WGS) entry which is preliminary data.</text>
</comment>
<protein>
    <submittedName>
        <fullName evidence="2">Uncharacterized protein</fullName>
    </submittedName>
</protein>
<dbReference type="Proteomes" id="UP001595075">
    <property type="component" value="Unassembled WGS sequence"/>
</dbReference>
<accession>A0ABR4BW72</accession>
<name>A0ABR4BW72_9HELO</name>
<feature type="compositionally biased region" description="Low complexity" evidence="1">
    <location>
        <begin position="50"/>
        <end position="64"/>
    </location>
</feature>
<sequence length="128" mass="15026">MGRRENLKELRQRKEKYSCKKHNYEYIHNHRSYSFIHPCLHPSMTFLPRSSSTKPSKTKPSTPTNQRNPSIDASLNQPNTKTIDAIPWRSEKERRTRGARIRFAMTQINKSQFWPSCRSPVPNSPAFP</sequence>
<gene>
    <name evidence="2" type="ORF">VTL71DRAFT_7260</name>
</gene>
<feature type="compositionally biased region" description="Polar residues" evidence="1">
    <location>
        <begin position="65"/>
        <end position="82"/>
    </location>
</feature>
<reference evidence="2 3" key="1">
    <citation type="journal article" date="2024" name="Commun. Biol.">
        <title>Comparative genomic analysis of thermophilic fungi reveals convergent evolutionary adaptations and gene losses.</title>
        <authorList>
            <person name="Steindorff A.S."/>
            <person name="Aguilar-Pontes M.V."/>
            <person name="Robinson A.J."/>
            <person name="Andreopoulos B."/>
            <person name="LaButti K."/>
            <person name="Kuo A."/>
            <person name="Mondo S."/>
            <person name="Riley R."/>
            <person name="Otillar R."/>
            <person name="Haridas S."/>
            <person name="Lipzen A."/>
            <person name="Grimwood J."/>
            <person name="Schmutz J."/>
            <person name="Clum A."/>
            <person name="Reid I.D."/>
            <person name="Moisan M.C."/>
            <person name="Butler G."/>
            <person name="Nguyen T.T.M."/>
            <person name="Dewar K."/>
            <person name="Conant G."/>
            <person name="Drula E."/>
            <person name="Henrissat B."/>
            <person name="Hansel C."/>
            <person name="Singer S."/>
            <person name="Hutchinson M.I."/>
            <person name="de Vries R.P."/>
            <person name="Natvig D.O."/>
            <person name="Powell A.J."/>
            <person name="Tsang A."/>
            <person name="Grigoriev I.V."/>
        </authorList>
    </citation>
    <scope>NUCLEOTIDE SEQUENCE [LARGE SCALE GENOMIC DNA]</scope>
    <source>
        <strain evidence="2 3">CBS 494.80</strain>
    </source>
</reference>